<dbReference type="InterPro" id="IPR006680">
    <property type="entry name" value="Amidohydro-rel"/>
</dbReference>
<dbReference type="InterPro" id="IPR032466">
    <property type="entry name" value="Metal_Hydrolase"/>
</dbReference>
<reference evidence="4" key="1">
    <citation type="submission" date="2016-10" db="EMBL/GenBank/DDBJ databases">
        <authorList>
            <person name="Varghese N."/>
            <person name="Submissions S."/>
        </authorList>
    </citation>
    <scope>NUCLEOTIDE SEQUENCE [LARGE SCALE GENOMIC DNA]</scope>
    <source>
        <strain evidence="4">JCM 14963</strain>
    </source>
</reference>
<name>A0A1H1VP75_9GAMM</name>
<dbReference type="Gene3D" id="3.20.20.140">
    <property type="entry name" value="Metal-dependent hydrolases"/>
    <property type="match status" value="1"/>
</dbReference>
<organism evidence="3 4">
    <name type="scientific">Halopseudomonas sabulinigri</name>
    <dbReference type="NCBI Taxonomy" id="472181"/>
    <lineage>
        <taxon>Bacteria</taxon>
        <taxon>Pseudomonadati</taxon>
        <taxon>Pseudomonadota</taxon>
        <taxon>Gammaproteobacteria</taxon>
        <taxon>Pseudomonadales</taxon>
        <taxon>Pseudomonadaceae</taxon>
        <taxon>Halopseudomonas</taxon>
    </lineage>
</organism>
<sequence length="394" mass="41284">MKRREFVTGMGLLMGASMLSRGVFASGIEPGLAVSELRNGASGTTSSSALAGHFDVHQQVIPAAYVAALQARGIDHFAGRTLAVDSAGQALSALSAQGSGCALLSLPAPGVWLGDGKGAAQLARDCNDQLAAFAAQQPQQLGWLAALPLPDVEQAVAEAARALDQLGADGVALMASVDGRFLGDSEFDPLLAELNRREARVLVLPNLHPTSAELQLDVPGFAVEQACDLTRAAVNLVLSGSMERYPAIRWILAEGGGFLPYAAWRVSLANAMPGFADLAPQGVMTYLRRFYFATSSLALPALAVLGELVEPSRVLYARADQAAPPLAKAQQVGIWSAAELAGIRRGHALSLFPRFAQPGEGVVPAPVFTSETSLQRLKRAAAQPLAALMQRMKD</sequence>
<dbReference type="PANTHER" id="PTHR21240:SF28">
    <property type="entry name" value="ISO-OROTATE DECARBOXYLASE (EUROFUNG)"/>
    <property type="match status" value="1"/>
</dbReference>
<evidence type="ECO:0000256" key="1">
    <source>
        <dbReference type="ARBA" id="ARBA00023239"/>
    </source>
</evidence>
<feature type="domain" description="Amidohydrolase-related" evidence="2">
    <location>
        <begin position="119"/>
        <end position="317"/>
    </location>
</feature>
<evidence type="ECO:0000313" key="3">
    <source>
        <dbReference type="EMBL" id="SDS86211.1"/>
    </source>
</evidence>
<dbReference type="GO" id="GO:0019748">
    <property type="term" value="P:secondary metabolic process"/>
    <property type="evidence" value="ECO:0007669"/>
    <property type="project" value="TreeGrafter"/>
</dbReference>
<dbReference type="RefSeq" id="WP_231701956.1">
    <property type="nucleotide sequence ID" value="NZ_LT629763.1"/>
</dbReference>
<keyword evidence="3" id="KW-0378">Hydrolase</keyword>
<dbReference type="InterPro" id="IPR032465">
    <property type="entry name" value="ACMSD"/>
</dbReference>
<proteinExistence type="predicted"/>
<dbReference type="Pfam" id="PF04909">
    <property type="entry name" value="Amidohydro_2"/>
    <property type="match status" value="1"/>
</dbReference>
<evidence type="ECO:0000259" key="2">
    <source>
        <dbReference type="Pfam" id="PF04909"/>
    </source>
</evidence>
<evidence type="ECO:0000313" key="4">
    <source>
        <dbReference type="Proteomes" id="UP000243413"/>
    </source>
</evidence>
<gene>
    <name evidence="3" type="ORF">SAMN05216271_2936</name>
</gene>
<dbReference type="Proteomes" id="UP000243413">
    <property type="component" value="Chromosome I"/>
</dbReference>
<protein>
    <submittedName>
        <fullName evidence="3">Predicted metal-dependent hydrolase, TIM-barrel fold</fullName>
    </submittedName>
</protein>
<dbReference type="EMBL" id="LT629763">
    <property type="protein sequence ID" value="SDS86211.1"/>
    <property type="molecule type" value="Genomic_DNA"/>
</dbReference>
<keyword evidence="1" id="KW-0456">Lyase</keyword>
<dbReference type="GO" id="GO:0016787">
    <property type="term" value="F:hydrolase activity"/>
    <property type="evidence" value="ECO:0007669"/>
    <property type="project" value="UniProtKB-KW"/>
</dbReference>
<dbReference type="AlphaFoldDB" id="A0A1H1VP75"/>
<dbReference type="SUPFAM" id="SSF51556">
    <property type="entry name" value="Metallo-dependent hydrolases"/>
    <property type="match status" value="1"/>
</dbReference>
<dbReference type="GO" id="GO:0016831">
    <property type="term" value="F:carboxy-lyase activity"/>
    <property type="evidence" value="ECO:0007669"/>
    <property type="project" value="InterPro"/>
</dbReference>
<dbReference type="STRING" id="472181.SAMN05216271_2936"/>
<dbReference type="GO" id="GO:0005737">
    <property type="term" value="C:cytoplasm"/>
    <property type="evidence" value="ECO:0007669"/>
    <property type="project" value="TreeGrafter"/>
</dbReference>
<dbReference type="PANTHER" id="PTHR21240">
    <property type="entry name" value="2-AMINO-3-CARBOXYLMUCONATE-6-SEMIALDEHYDE DECARBOXYLASE"/>
    <property type="match status" value="1"/>
</dbReference>
<accession>A0A1H1VP75</accession>